<evidence type="ECO:0000313" key="3">
    <source>
        <dbReference type="EMBL" id="KAG0647672.1"/>
    </source>
</evidence>
<evidence type="ECO:0000259" key="1">
    <source>
        <dbReference type="Pfam" id="PF06792"/>
    </source>
</evidence>
<dbReference type="Gene3D" id="3.40.50.12030">
    <property type="entry name" value="Uncharacterised protein family UPF0261, NC domain"/>
    <property type="match status" value="1"/>
</dbReference>
<dbReference type="OrthoDB" id="10264588at2759"/>
<dbReference type="InterPro" id="IPR056778">
    <property type="entry name" value="UPF0261_C"/>
</dbReference>
<name>A0A9P6VGV0_9HELO</name>
<dbReference type="Gene3D" id="3.40.50.12020">
    <property type="entry name" value="Uncharacterised protein family UPF0261, NN domain"/>
    <property type="match status" value="1"/>
</dbReference>
<comment type="caution">
    <text evidence="3">The sequence shown here is derived from an EMBL/GenBank/DDBJ whole genome shotgun (WGS) entry which is preliminary data.</text>
</comment>
<reference evidence="3" key="1">
    <citation type="submission" date="2019-07" db="EMBL/GenBank/DDBJ databases">
        <title>Hyphodiscus hymeniophilus genome sequencing and assembly.</title>
        <authorList>
            <person name="Kramer G."/>
            <person name="Nodwell J."/>
        </authorList>
    </citation>
    <scope>NUCLEOTIDE SEQUENCE</scope>
    <source>
        <strain evidence="3">ATCC 34498</strain>
    </source>
</reference>
<dbReference type="Proteomes" id="UP000785200">
    <property type="component" value="Unassembled WGS sequence"/>
</dbReference>
<sequence length="419" mass="45222">MSQEPCVLLLGTCDTKLNEFRFMKNQLKKNGVVKVILVDVGRTPSTDPAVDISSSEVLSHLPENERQDFNSVTRGEVINIMIKAATILVRNFYDLKSIHGIVSLGGSGGTSLAAGVMRAALPFGFPKLIVSTVASGDTSSFVGESDIMMVPSIVDIAGLNSLLKIVLGNAAAAIEAMAKMNFERQSKQEDGSKPRGKFRIAITMFGVTTPGANAAMEYLSAQSHEVFVFHATGTGGRAMERLINEGYIDGVLDLTTTELADELVGGVMSAGSDRLTAAGKKGLPQIVSVGALDMVNFGARSSVPEKFHRRLLVEHNPSITLMRTTQDECGKLGEVLSRRLKENSKDSGKVEVWIPRKGISMMAEKGGKFYDEDADKALFEALSKALMRTGIKLQERDLTINDPEFAIGMSKRLLEMMAV</sequence>
<dbReference type="EMBL" id="VNKQ01000012">
    <property type="protein sequence ID" value="KAG0647672.1"/>
    <property type="molecule type" value="Genomic_DNA"/>
</dbReference>
<proteinExistence type="predicted"/>
<dbReference type="CDD" id="cd15488">
    <property type="entry name" value="Tm-1-like"/>
    <property type="match status" value="1"/>
</dbReference>
<dbReference type="Pfam" id="PF23189">
    <property type="entry name" value="UPF0261_C"/>
    <property type="match status" value="1"/>
</dbReference>
<feature type="domain" description="UPF0261" evidence="2">
    <location>
        <begin position="197"/>
        <end position="417"/>
    </location>
</feature>
<dbReference type="InterPro" id="IPR044122">
    <property type="entry name" value="UPF0261_N"/>
</dbReference>
<feature type="domain" description="UPF0261" evidence="1">
    <location>
        <begin position="6"/>
        <end position="181"/>
    </location>
</feature>
<gene>
    <name evidence="3" type="ORF">D0Z07_6756</name>
</gene>
<dbReference type="PANTHER" id="PTHR31862">
    <property type="entry name" value="UPF0261 DOMAIN PROTEIN (AFU_ORTHOLOGUE AFUA_1G10120)"/>
    <property type="match status" value="1"/>
</dbReference>
<accession>A0A9P6VGV0</accession>
<dbReference type="InterPro" id="IPR051353">
    <property type="entry name" value="Tobamovirus_resist_UPF0261"/>
</dbReference>
<evidence type="ECO:0000259" key="2">
    <source>
        <dbReference type="Pfam" id="PF23189"/>
    </source>
</evidence>
<dbReference type="Pfam" id="PF06792">
    <property type="entry name" value="UPF0261"/>
    <property type="match status" value="1"/>
</dbReference>
<dbReference type="PIRSF" id="PIRSF033271">
    <property type="entry name" value="UCP033271"/>
    <property type="match status" value="1"/>
</dbReference>
<evidence type="ECO:0000313" key="4">
    <source>
        <dbReference type="Proteomes" id="UP000785200"/>
    </source>
</evidence>
<keyword evidence="4" id="KW-1185">Reference proteome</keyword>
<protein>
    <submittedName>
        <fullName evidence="3">Non sense mediated decay</fullName>
    </submittedName>
</protein>
<organism evidence="3 4">
    <name type="scientific">Hyphodiscus hymeniophilus</name>
    <dbReference type="NCBI Taxonomy" id="353542"/>
    <lineage>
        <taxon>Eukaryota</taxon>
        <taxon>Fungi</taxon>
        <taxon>Dikarya</taxon>
        <taxon>Ascomycota</taxon>
        <taxon>Pezizomycotina</taxon>
        <taxon>Leotiomycetes</taxon>
        <taxon>Helotiales</taxon>
        <taxon>Hyphodiscaceae</taxon>
        <taxon>Hyphodiscus</taxon>
    </lineage>
</organism>
<dbReference type="PANTHER" id="PTHR31862:SF1">
    <property type="entry name" value="UPF0261 DOMAIN PROTEIN (AFU_ORTHOLOGUE AFUA_1G10120)"/>
    <property type="match status" value="1"/>
</dbReference>
<dbReference type="NCBIfam" id="NF002674">
    <property type="entry name" value="PRK02399.1-2"/>
    <property type="match status" value="1"/>
</dbReference>
<dbReference type="AlphaFoldDB" id="A0A9P6VGV0"/>
<dbReference type="InterPro" id="IPR008322">
    <property type="entry name" value="UPF0261"/>
</dbReference>